<dbReference type="AlphaFoldDB" id="A0A852VWH3"/>
<evidence type="ECO:0000256" key="1">
    <source>
        <dbReference type="SAM" id="MobiDB-lite"/>
    </source>
</evidence>
<sequence length="105" mass="11963">MPDEMRQATGALGGATRWANARPGEAADAMAKAREALRQRYLREADPDGDLPPEERERKAEAMRRKHMARMTYERLKRQRERREAAALDAAAELERELQGETTAQ</sequence>
<proteinExistence type="predicted"/>
<feature type="compositionally biased region" description="Basic and acidic residues" evidence="1">
    <location>
        <begin position="31"/>
        <end position="46"/>
    </location>
</feature>
<feature type="compositionally biased region" description="Basic and acidic residues" evidence="1">
    <location>
        <begin position="53"/>
        <end position="63"/>
    </location>
</feature>
<dbReference type="EMBL" id="JACCCZ010000001">
    <property type="protein sequence ID" value="NYG00370.1"/>
    <property type="molecule type" value="Genomic_DNA"/>
</dbReference>
<reference evidence="2 3" key="1">
    <citation type="submission" date="2020-07" db="EMBL/GenBank/DDBJ databases">
        <title>Sequencing the genomes of 1000 actinobacteria strains.</title>
        <authorList>
            <person name="Klenk H.-P."/>
        </authorList>
    </citation>
    <scope>NUCLEOTIDE SEQUENCE [LARGE SCALE GENOMIC DNA]</scope>
    <source>
        <strain evidence="2 3">DSM 44749</strain>
    </source>
</reference>
<dbReference type="Proteomes" id="UP000549695">
    <property type="component" value="Unassembled WGS sequence"/>
</dbReference>
<dbReference type="GeneID" id="98050475"/>
<gene>
    <name evidence="2" type="ORF">HDA37_000655</name>
</gene>
<keyword evidence="3" id="KW-1185">Reference proteome</keyword>
<evidence type="ECO:0000313" key="2">
    <source>
        <dbReference type="EMBL" id="NYG00370.1"/>
    </source>
</evidence>
<protein>
    <submittedName>
        <fullName evidence="2">Uncharacterized protein</fullName>
    </submittedName>
</protein>
<feature type="region of interest" description="Disordered" evidence="1">
    <location>
        <begin position="1"/>
        <end position="68"/>
    </location>
</feature>
<evidence type="ECO:0000313" key="3">
    <source>
        <dbReference type="Proteomes" id="UP000549695"/>
    </source>
</evidence>
<name>A0A852VWH3_PSEA5</name>
<dbReference type="RefSeq" id="WP_179760205.1">
    <property type="nucleotide sequence ID" value="NZ_BAAAJZ010000005.1"/>
</dbReference>
<accession>A0A852VWH3</accession>
<organism evidence="2 3">
    <name type="scientific">Pseudonocardia alni</name>
    <name type="common">Amycolata alni</name>
    <dbReference type="NCBI Taxonomy" id="33907"/>
    <lineage>
        <taxon>Bacteria</taxon>
        <taxon>Bacillati</taxon>
        <taxon>Actinomycetota</taxon>
        <taxon>Actinomycetes</taxon>
        <taxon>Pseudonocardiales</taxon>
        <taxon>Pseudonocardiaceae</taxon>
        <taxon>Pseudonocardia</taxon>
    </lineage>
</organism>
<comment type="caution">
    <text evidence="2">The sequence shown here is derived from an EMBL/GenBank/DDBJ whole genome shotgun (WGS) entry which is preliminary data.</text>
</comment>